<dbReference type="OrthoDB" id="2377209at2"/>
<evidence type="ECO:0000313" key="3">
    <source>
        <dbReference type="Proteomes" id="UP000829401"/>
    </source>
</evidence>
<keyword evidence="2" id="KW-0282">Flagellum</keyword>
<dbReference type="EMBL" id="CP080467">
    <property type="protein sequence ID" value="UNO48796.1"/>
    <property type="molecule type" value="Genomic_DNA"/>
</dbReference>
<accession>A0A9E6ZJY9</accession>
<evidence type="ECO:0000313" key="2">
    <source>
        <dbReference type="EMBL" id="UNO48796.1"/>
    </source>
</evidence>
<protein>
    <submittedName>
        <fullName evidence="2">Flagellar protein FlaG</fullName>
    </submittedName>
</protein>
<dbReference type="SUPFAM" id="SSF160214">
    <property type="entry name" value="FlaG-like"/>
    <property type="match status" value="1"/>
</dbReference>
<accession>T0D0P0</accession>
<proteinExistence type="predicted"/>
<name>T0D0P0_ALIAG</name>
<keyword evidence="2" id="KW-0966">Cell projection</keyword>
<sequence length="128" mass="14067">MTIQSIFNVNSVSNIIPNQVEPIQNGLLAGSQPTVSVEQPEEASSSVNGGKAKSETTSAFDKLLDDWKQHAIQPNLSVQFARDAPTNEIWMNLVDNSTGQVVYKFPPEAMRMLKEHKQANGLVTDVRT</sequence>
<dbReference type="InterPro" id="IPR035924">
    <property type="entry name" value="FlaG-like_sf"/>
</dbReference>
<evidence type="ECO:0000256" key="1">
    <source>
        <dbReference type="SAM" id="MobiDB-lite"/>
    </source>
</evidence>
<dbReference type="RefSeq" id="WP_021297681.1">
    <property type="nucleotide sequence ID" value="NZ_AURB01000158.1"/>
</dbReference>
<dbReference type="Proteomes" id="UP000829401">
    <property type="component" value="Chromosome"/>
</dbReference>
<reference evidence="3" key="1">
    <citation type="journal article" date="2022" name="G3 (Bethesda)">
        <title>Unveiling the complete genome sequence of Alicyclobacillus acidoterrestris DSM 3922T, a taint-producing strain.</title>
        <authorList>
            <person name="Leonardo I.C."/>
            <person name="Barreto Crespo M.T."/>
            <person name="Gaspar F.B."/>
        </authorList>
    </citation>
    <scope>NUCLEOTIDE SEQUENCE [LARGE SCALE GENOMIC DNA]</scope>
    <source>
        <strain evidence="3">DSM 3922</strain>
    </source>
</reference>
<dbReference type="InterPro" id="IPR005186">
    <property type="entry name" value="FlaG"/>
</dbReference>
<dbReference type="Pfam" id="PF03646">
    <property type="entry name" value="FlaG"/>
    <property type="match status" value="1"/>
</dbReference>
<keyword evidence="3" id="KW-1185">Reference proteome</keyword>
<dbReference type="Gene3D" id="3.30.160.170">
    <property type="entry name" value="FlaG-like"/>
    <property type="match status" value="1"/>
</dbReference>
<keyword evidence="2" id="KW-0969">Cilium</keyword>
<dbReference type="KEGG" id="aaco:K1I37_19505"/>
<feature type="compositionally biased region" description="Polar residues" evidence="1">
    <location>
        <begin position="31"/>
        <end position="48"/>
    </location>
</feature>
<feature type="region of interest" description="Disordered" evidence="1">
    <location>
        <begin position="31"/>
        <end position="54"/>
    </location>
</feature>
<dbReference type="AlphaFoldDB" id="T0D0P0"/>
<dbReference type="STRING" id="1356854.N007_13135"/>
<gene>
    <name evidence="2" type="ORF">K1I37_19505</name>
</gene>
<organism evidence="2 3">
    <name type="scientific">Alicyclobacillus acidoterrestris (strain ATCC 49025 / DSM 3922 / CIP 106132 / NCIMB 13137 / GD3B)</name>
    <dbReference type="NCBI Taxonomy" id="1356854"/>
    <lineage>
        <taxon>Bacteria</taxon>
        <taxon>Bacillati</taxon>
        <taxon>Bacillota</taxon>
        <taxon>Bacilli</taxon>
        <taxon>Bacillales</taxon>
        <taxon>Alicyclobacillaceae</taxon>
        <taxon>Alicyclobacillus</taxon>
    </lineage>
</organism>